<dbReference type="EMBL" id="VIGI01000007">
    <property type="protein sequence ID" value="KAB8297977.1"/>
    <property type="molecule type" value="Genomic_DNA"/>
</dbReference>
<dbReference type="OrthoDB" id="3535749at2759"/>
<reference evidence="2 3" key="1">
    <citation type="submission" date="2019-06" db="EMBL/GenBank/DDBJ databases">
        <title>Genome Sequence of the Brown Rot Fungal Pathogen Monilinia laxa.</title>
        <authorList>
            <person name="De Miccolis Angelini R.M."/>
            <person name="Landi L."/>
            <person name="Abate D."/>
            <person name="Pollastro S."/>
            <person name="Romanazzi G."/>
            <person name="Faretra F."/>
        </authorList>
    </citation>
    <scope>NUCLEOTIDE SEQUENCE [LARGE SCALE GENOMIC DNA]</scope>
    <source>
        <strain evidence="2 3">Mlax316</strain>
    </source>
</reference>
<gene>
    <name evidence="2" type="ORF">EYC80_001752</name>
</gene>
<accession>A0A5N6K6P1</accession>
<evidence type="ECO:0000256" key="1">
    <source>
        <dbReference type="SAM" id="MobiDB-lite"/>
    </source>
</evidence>
<protein>
    <submittedName>
        <fullName evidence="2">Uncharacterized protein</fullName>
    </submittedName>
</protein>
<dbReference type="Proteomes" id="UP000326757">
    <property type="component" value="Unassembled WGS sequence"/>
</dbReference>
<name>A0A5N6K6P1_MONLA</name>
<organism evidence="2 3">
    <name type="scientific">Monilinia laxa</name>
    <name type="common">Brown rot fungus</name>
    <name type="synonym">Sclerotinia laxa</name>
    <dbReference type="NCBI Taxonomy" id="61186"/>
    <lineage>
        <taxon>Eukaryota</taxon>
        <taxon>Fungi</taxon>
        <taxon>Dikarya</taxon>
        <taxon>Ascomycota</taxon>
        <taxon>Pezizomycotina</taxon>
        <taxon>Leotiomycetes</taxon>
        <taxon>Helotiales</taxon>
        <taxon>Sclerotiniaceae</taxon>
        <taxon>Monilinia</taxon>
    </lineage>
</organism>
<keyword evidence="3" id="KW-1185">Reference proteome</keyword>
<evidence type="ECO:0000313" key="3">
    <source>
        <dbReference type="Proteomes" id="UP000326757"/>
    </source>
</evidence>
<evidence type="ECO:0000313" key="2">
    <source>
        <dbReference type="EMBL" id="KAB8297977.1"/>
    </source>
</evidence>
<dbReference type="AlphaFoldDB" id="A0A5N6K6P1"/>
<feature type="region of interest" description="Disordered" evidence="1">
    <location>
        <begin position="21"/>
        <end position="41"/>
    </location>
</feature>
<feature type="compositionally biased region" description="Polar residues" evidence="1">
    <location>
        <begin position="26"/>
        <end position="36"/>
    </location>
</feature>
<comment type="caution">
    <text evidence="2">The sequence shown here is derived from an EMBL/GenBank/DDBJ whole genome shotgun (WGS) entry which is preliminary data.</text>
</comment>
<sequence length="290" mass="32210">MDAGMMFMSVFPTKPGPNTIRIRRSSPANAASLNRATKSKRTNRKILQENAISTDYDAESYSGKFKSAHNRGYAMLATEEDLMDVLLNRKPRHRTNQLKTSTIPNYAITKKRGEDKATIIDTKPAIKHQSPIIVATFQYSEVNARVATVCIPTDHSHRQASIFFLPALGSPKYHPLINSNYSRSSSQIHHPLRGSKVMSPENEAKIDKVMKRVTGINCRRGLGMQSEDMSSGLSYGYGFYWTCCNDICAKARVMSNLGGVMEVAVKGPNKGADMQVSELTRLKAVFRVTS</sequence>
<proteinExistence type="predicted"/>